<dbReference type="PROSITE" id="PS00018">
    <property type="entry name" value="EF_HAND_1"/>
    <property type="match status" value="2"/>
</dbReference>
<dbReference type="InterPro" id="IPR011992">
    <property type="entry name" value="EF-hand-dom_pair"/>
</dbReference>
<dbReference type="Proteomes" id="UP001189429">
    <property type="component" value="Unassembled WGS sequence"/>
</dbReference>
<feature type="non-terminal residue" evidence="4">
    <location>
        <position position="1"/>
    </location>
</feature>
<dbReference type="CDD" id="cd00051">
    <property type="entry name" value="EFh"/>
    <property type="match status" value="1"/>
</dbReference>
<proteinExistence type="predicted"/>
<comment type="caution">
    <text evidence="4">The sequence shown here is derived from an EMBL/GenBank/DDBJ whole genome shotgun (WGS) entry which is preliminary data.</text>
</comment>
<dbReference type="PRINTS" id="PR01697">
    <property type="entry name" value="PARVALBUMIN"/>
</dbReference>
<evidence type="ECO:0000256" key="2">
    <source>
        <dbReference type="SAM" id="MobiDB-lite"/>
    </source>
</evidence>
<dbReference type="SMART" id="SM00054">
    <property type="entry name" value="EFh"/>
    <property type="match status" value="2"/>
</dbReference>
<feature type="region of interest" description="Disordered" evidence="2">
    <location>
        <begin position="75"/>
        <end position="107"/>
    </location>
</feature>
<evidence type="ECO:0000313" key="4">
    <source>
        <dbReference type="EMBL" id="CAK0830640.1"/>
    </source>
</evidence>
<dbReference type="PROSITE" id="PS50222">
    <property type="entry name" value="EF_HAND_2"/>
    <property type="match status" value="2"/>
</dbReference>
<feature type="domain" description="EF-hand" evidence="3">
    <location>
        <begin position="172"/>
        <end position="207"/>
    </location>
</feature>
<dbReference type="InterPro" id="IPR018247">
    <property type="entry name" value="EF_Hand_1_Ca_BS"/>
</dbReference>
<evidence type="ECO:0000259" key="3">
    <source>
        <dbReference type="PROSITE" id="PS50222"/>
    </source>
</evidence>
<protein>
    <recommendedName>
        <fullName evidence="3">EF-hand domain-containing protein</fullName>
    </recommendedName>
</protein>
<evidence type="ECO:0000313" key="5">
    <source>
        <dbReference type="Proteomes" id="UP001189429"/>
    </source>
</evidence>
<dbReference type="SUPFAM" id="SSF47473">
    <property type="entry name" value="EF-hand"/>
    <property type="match status" value="1"/>
</dbReference>
<dbReference type="Pfam" id="PF13499">
    <property type="entry name" value="EF-hand_7"/>
    <property type="match status" value="1"/>
</dbReference>
<reference evidence="4" key="1">
    <citation type="submission" date="2023-10" db="EMBL/GenBank/DDBJ databases">
        <authorList>
            <person name="Chen Y."/>
            <person name="Shah S."/>
            <person name="Dougan E. K."/>
            <person name="Thang M."/>
            <person name="Chan C."/>
        </authorList>
    </citation>
    <scope>NUCLEOTIDE SEQUENCE [LARGE SCALE GENOMIC DNA]</scope>
</reference>
<gene>
    <name evidence="4" type="ORF">PCOR1329_LOCUS29223</name>
</gene>
<keyword evidence="1" id="KW-0106">Calcium</keyword>
<dbReference type="Gene3D" id="1.10.238.10">
    <property type="entry name" value="EF-hand"/>
    <property type="match status" value="1"/>
</dbReference>
<dbReference type="InterPro" id="IPR002048">
    <property type="entry name" value="EF_hand_dom"/>
</dbReference>
<dbReference type="EMBL" id="CAUYUJ010010969">
    <property type="protein sequence ID" value="CAK0830640.1"/>
    <property type="molecule type" value="Genomic_DNA"/>
</dbReference>
<feature type="domain" description="EF-hand" evidence="3">
    <location>
        <begin position="135"/>
        <end position="170"/>
    </location>
</feature>
<evidence type="ECO:0000256" key="1">
    <source>
        <dbReference type="ARBA" id="ARBA00022837"/>
    </source>
</evidence>
<keyword evidence="5" id="KW-1185">Reference proteome</keyword>
<accession>A0ABN9SFT3</accession>
<sequence>PPWRKTFWLRAPSCFSLGDPWPGPDAAAAPPRFSGRPWRDLPSRRGWVSLPGPAGRRPVPRAGLRLRGRSLAARERPRGCRVHGGRAEGRHLHADGAGSQGDRGRAAAEGDIRAQVIKLHGELMANFIDTANSPSGDFALEQLFKAADTDGSGKLDKEELKVALQKLGFSWMGDEKVEKVAAKGDTDDDGLIDLDEFKQMAPTVLRQNLLKLAKENGAELGFLS</sequence>
<organism evidence="4 5">
    <name type="scientific">Prorocentrum cordatum</name>
    <dbReference type="NCBI Taxonomy" id="2364126"/>
    <lineage>
        <taxon>Eukaryota</taxon>
        <taxon>Sar</taxon>
        <taxon>Alveolata</taxon>
        <taxon>Dinophyceae</taxon>
        <taxon>Prorocentrales</taxon>
        <taxon>Prorocentraceae</taxon>
        <taxon>Prorocentrum</taxon>
    </lineage>
</organism>
<name>A0ABN9SFT3_9DINO</name>
<feature type="compositionally biased region" description="Basic and acidic residues" evidence="2">
    <location>
        <begin position="85"/>
        <end position="94"/>
    </location>
</feature>